<evidence type="ECO:0000313" key="3">
    <source>
        <dbReference type="EMBL" id="CDW71386.1"/>
    </source>
</evidence>
<dbReference type="CDD" id="cd00038">
    <property type="entry name" value="CAP_ED"/>
    <property type="match status" value="3"/>
</dbReference>
<feature type="region of interest" description="Disordered" evidence="1">
    <location>
        <begin position="856"/>
        <end position="890"/>
    </location>
</feature>
<feature type="compositionally biased region" description="Polar residues" evidence="1">
    <location>
        <begin position="146"/>
        <end position="157"/>
    </location>
</feature>
<proteinExistence type="predicted"/>
<feature type="compositionally biased region" description="Polar residues" evidence="1">
    <location>
        <begin position="856"/>
        <end position="884"/>
    </location>
</feature>
<dbReference type="SUPFAM" id="SSF51206">
    <property type="entry name" value="cAMP-binding domain-like"/>
    <property type="match status" value="2"/>
</dbReference>
<dbReference type="InterPro" id="IPR018490">
    <property type="entry name" value="cNMP-bd_dom_sf"/>
</dbReference>
<dbReference type="OrthoDB" id="297364at2759"/>
<feature type="domain" description="Cyclic nucleotide-binding" evidence="2">
    <location>
        <begin position="288"/>
        <end position="349"/>
    </location>
</feature>
<protein>
    <recommendedName>
        <fullName evidence="2">Cyclic nucleotide-binding domain-containing protein</fullName>
    </recommendedName>
</protein>
<name>A0A077ZSF0_STYLE</name>
<reference evidence="3 4" key="1">
    <citation type="submission" date="2014-06" db="EMBL/GenBank/DDBJ databases">
        <authorList>
            <person name="Swart Estienne"/>
        </authorList>
    </citation>
    <scope>NUCLEOTIDE SEQUENCE [LARGE SCALE GENOMIC DNA]</scope>
    <source>
        <strain evidence="3 4">130c</strain>
    </source>
</reference>
<dbReference type="PANTHER" id="PTHR23011">
    <property type="entry name" value="CYCLIC NUCLEOTIDE-BINDING DOMAIN CONTAINING PROTEIN"/>
    <property type="match status" value="1"/>
</dbReference>
<dbReference type="InterPro" id="IPR018488">
    <property type="entry name" value="cNMP-bd_CS"/>
</dbReference>
<dbReference type="InterPro" id="IPR000595">
    <property type="entry name" value="cNMP-bd_dom"/>
</dbReference>
<evidence type="ECO:0000313" key="4">
    <source>
        <dbReference type="Proteomes" id="UP000039865"/>
    </source>
</evidence>
<dbReference type="PROSITE" id="PS00889">
    <property type="entry name" value="CNMP_BINDING_2"/>
    <property type="match status" value="1"/>
</dbReference>
<feature type="domain" description="Cyclic nucleotide-binding" evidence="2">
    <location>
        <begin position="352"/>
        <end position="399"/>
    </location>
</feature>
<dbReference type="Gene3D" id="2.60.120.10">
    <property type="entry name" value="Jelly Rolls"/>
    <property type="match status" value="3"/>
</dbReference>
<feature type="compositionally biased region" description="Low complexity" evidence="1">
    <location>
        <begin position="158"/>
        <end position="171"/>
    </location>
</feature>
<sequence>MTQVRCEPDQKLIMPLIKKIAFFQEHDNIKQEDLNEILVRLKYEFYKAGDIIFSFGILFLNNMCKGDYGDKFYIIFQGSVGVLIPNSKRRKTTVERANQNVSQKFTMAQRLRTIAKQNTLIGMNSSQSNTNPIHKDSSNILFVNSQNSTSRAEQEPTNNNNNVSQNINQHNQNKRYSSIDEKSIEIDDLNDNNNGSPEDEYRSISNQRDLFKNQQNSKDTIETDKSQNRGSFKLDTTSRMLINPSINASSNEISQKNQNSLNKVPISSMKMNFIEPEDPMKDEFYREVATLVAGSSFGELALIQLKPRAATIICKEDCMFATLDRQSYDKVLKKIQQNQLNLNIKFLQSIPFFSKWTKNSVAKFSYYFEKKQFRRNQIVYREGDQCLSVYLVIKGEFEVKKKVKNQSTQRELFDMMEFLPQKKNKQYQQNVKNGRFIKAVNNFKSKKAVESTQNFRIMIIGQGNVIGEEDAIKDRYYSTSVSCFSQEGEVYIISIENFHKFIKATDMETWMMLEKNALQKELNILKIMEAKFKLEEDSMLLKADYPNKYVDQELNYMKEIRETYFVPKADDYIEEILPLVNKQKDYEICDSNIRSRTRDVQKRSSILSNAGFNSPLKDRIKGNKTQLNLLKQKKTIEFNISQISCKPIQQRNSSMTQYQLPQDNQKLLLNNNLSNYDNQLITEGSLFEDSRMLNNSELMMADIYQDSYNKSQLTHLKDKNSISNLDHQTQYQSTISQSHLQARTANTNNREMKMIENPYSMLNLKSAANGSGTQQQHRYQQQCTLSHSILQRRKQSQHMQSRNNMIQKFYSNQSDINNSHLIVPPINQNSHQIQKLQLVNLLKKNQNQSQLMEVSTLKQSQARSKSFSNTTSNGFSQNQNSMRQQYIKKQ</sequence>
<organism evidence="3 4">
    <name type="scientific">Stylonychia lemnae</name>
    <name type="common">Ciliate</name>
    <dbReference type="NCBI Taxonomy" id="5949"/>
    <lineage>
        <taxon>Eukaryota</taxon>
        <taxon>Sar</taxon>
        <taxon>Alveolata</taxon>
        <taxon>Ciliophora</taxon>
        <taxon>Intramacronucleata</taxon>
        <taxon>Spirotrichea</taxon>
        <taxon>Stichotrichia</taxon>
        <taxon>Sporadotrichida</taxon>
        <taxon>Oxytrichidae</taxon>
        <taxon>Stylonychinae</taxon>
        <taxon>Stylonychia</taxon>
    </lineage>
</organism>
<dbReference type="InterPro" id="IPR014710">
    <property type="entry name" value="RmlC-like_jellyroll"/>
</dbReference>
<dbReference type="AlphaFoldDB" id="A0A077ZSF0"/>
<gene>
    <name evidence="3" type="primary">Contig17425.g18539</name>
    <name evidence="3" type="ORF">STYLEM_329</name>
</gene>
<evidence type="ECO:0000259" key="2">
    <source>
        <dbReference type="PROSITE" id="PS50042"/>
    </source>
</evidence>
<dbReference type="PANTHER" id="PTHR23011:SF28">
    <property type="entry name" value="CYCLIC NUCLEOTIDE-BINDING DOMAIN CONTAINING PROTEIN"/>
    <property type="match status" value="1"/>
</dbReference>
<dbReference type="InParanoid" id="A0A077ZSF0"/>
<accession>A0A077ZSF0</accession>
<feature type="compositionally biased region" description="Polar residues" evidence="1">
    <location>
        <begin position="203"/>
        <end position="218"/>
    </location>
</feature>
<feature type="domain" description="Cyclic nucleotide-binding" evidence="2">
    <location>
        <begin position="65"/>
        <end position="83"/>
    </location>
</feature>
<dbReference type="Proteomes" id="UP000039865">
    <property type="component" value="Unassembled WGS sequence"/>
</dbReference>
<feature type="region of interest" description="Disordered" evidence="1">
    <location>
        <begin position="146"/>
        <end position="232"/>
    </location>
</feature>
<evidence type="ECO:0000256" key="1">
    <source>
        <dbReference type="SAM" id="MobiDB-lite"/>
    </source>
</evidence>
<dbReference type="EMBL" id="CCKQ01000324">
    <property type="protein sequence ID" value="CDW71386.1"/>
    <property type="molecule type" value="Genomic_DNA"/>
</dbReference>
<dbReference type="PROSITE" id="PS50042">
    <property type="entry name" value="CNMP_BINDING_3"/>
    <property type="match status" value="3"/>
</dbReference>
<keyword evidence="4" id="KW-1185">Reference proteome</keyword>